<accession>A0A927HEA6</accession>
<protein>
    <submittedName>
        <fullName evidence="7">Alpha-amylase</fullName>
    </submittedName>
</protein>
<comment type="caution">
    <text evidence="7">The sequence shown here is derived from an EMBL/GenBank/DDBJ whole genome shotgun (WGS) entry which is preliminary data.</text>
</comment>
<reference evidence="7" key="1">
    <citation type="submission" date="2020-09" db="EMBL/GenBank/DDBJ databases">
        <title>Bacillus faecalis sp. nov., a moderately halophilic bacterium isolated from cow faeces.</title>
        <authorList>
            <person name="Jiang L."/>
            <person name="Lee J."/>
        </authorList>
    </citation>
    <scope>NUCLEOTIDE SEQUENCE</scope>
    <source>
        <strain evidence="7">AGMB 02131</strain>
    </source>
</reference>
<name>A0A927HEA6_9BACI</name>
<keyword evidence="3 5" id="KW-0732">Signal</keyword>
<keyword evidence="8" id="KW-1185">Reference proteome</keyword>
<dbReference type="SMART" id="SM00642">
    <property type="entry name" value="Aamy"/>
    <property type="match status" value="1"/>
</dbReference>
<evidence type="ECO:0000313" key="8">
    <source>
        <dbReference type="Proteomes" id="UP000602076"/>
    </source>
</evidence>
<evidence type="ECO:0000259" key="6">
    <source>
        <dbReference type="SMART" id="SM00642"/>
    </source>
</evidence>
<evidence type="ECO:0000256" key="3">
    <source>
        <dbReference type="ARBA" id="ARBA00022729"/>
    </source>
</evidence>
<sequence>MMKRAICLLLMPFLLIGGLHTSALEKEDRLWQDETIYYILVDRFLNGDESNDFEVDLQNTEAYYGGDFAGIIEKLDYLKDMGFTTIALSSIFDNGGKSYRGDQVINFYETEKHFGTIAELQQLVKEAHKRNMKVMLEFVADTVSSEHEWAEKSSYFHGNSFKLNHMNEQLSEELIAAAGWWVEKADIDGYYINHTQAAPSIFWDAFSEEVKDLKSDFYILGSVTEGSVFEEKSFDGMVDLPLMEELRSAFADIDVNLTKTIDATEKALTQYSHPELNGTALDTISTARFTHDILETDLYPGTRWNLALAYTYTTPGIPFVLYGSEIALDGGAPPDNQQLMGFRADKELINYITNLGRLRQELPALTRGTFEVMHQDSGMVVFKRMYKSEVLLVAINNTSKTQEVTIPKDQLENDKELRGLLNGEIVRQLSDGDYKIVLDREAAEIYAMADKTGLNIGFIAALAMVWLGFALFIYLVMKRSKQKR</sequence>
<dbReference type="Gene3D" id="3.20.20.80">
    <property type="entry name" value="Glycosidases"/>
    <property type="match status" value="1"/>
</dbReference>
<keyword evidence="4" id="KW-0472">Membrane</keyword>
<feature type="signal peptide" evidence="5">
    <location>
        <begin position="1"/>
        <end position="23"/>
    </location>
</feature>
<dbReference type="GO" id="GO:0005975">
    <property type="term" value="P:carbohydrate metabolic process"/>
    <property type="evidence" value="ECO:0007669"/>
    <property type="project" value="InterPro"/>
</dbReference>
<dbReference type="SUPFAM" id="SSF51445">
    <property type="entry name" value="(Trans)glycosidases"/>
    <property type="match status" value="1"/>
</dbReference>
<dbReference type="Pfam" id="PF22026">
    <property type="entry name" value="Alpha-amylase_C_2"/>
    <property type="match status" value="1"/>
</dbReference>
<feature type="domain" description="Glycosyl hydrolase family 13 catalytic" evidence="6">
    <location>
        <begin position="38"/>
        <end position="359"/>
    </location>
</feature>
<dbReference type="SUPFAM" id="SSF51011">
    <property type="entry name" value="Glycosyl hydrolase domain"/>
    <property type="match status" value="1"/>
</dbReference>
<proteinExistence type="predicted"/>
<dbReference type="PANTHER" id="PTHR10357">
    <property type="entry name" value="ALPHA-AMYLASE FAMILY MEMBER"/>
    <property type="match status" value="1"/>
</dbReference>
<keyword evidence="4" id="KW-0812">Transmembrane</keyword>
<dbReference type="InterPro" id="IPR006047">
    <property type="entry name" value="GH13_cat_dom"/>
</dbReference>
<evidence type="ECO:0000256" key="5">
    <source>
        <dbReference type="SAM" id="SignalP"/>
    </source>
</evidence>
<keyword evidence="2" id="KW-0479">Metal-binding</keyword>
<evidence type="ECO:0000313" key="7">
    <source>
        <dbReference type="EMBL" id="MBD3110303.1"/>
    </source>
</evidence>
<organism evidence="7 8">
    <name type="scientific">Peribacillus faecalis</name>
    <dbReference type="NCBI Taxonomy" id="2772559"/>
    <lineage>
        <taxon>Bacteria</taxon>
        <taxon>Bacillati</taxon>
        <taxon>Bacillota</taxon>
        <taxon>Bacilli</taxon>
        <taxon>Bacillales</taxon>
        <taxon>Bacillaceae</taxon>
        <taxon>Peribacillus</taxon>
    </lineage>
</organism>
<comment type="cofactor">
    <cofactor evidence="1">
        <name>Ca(2+)</name>
        <dbReference type="ChEBI" id="CHEBI:29108"/>
    </cofactor>
</comment>
<dbReference type="EMBL" id="JACXSI010000066">
    <property type="protein sequence ID" value="MBD3110303.1"/>
    <property type="molecule type" value="Genomic_DNA"/>
</dbReference>
<evidence type="ECO:0000256" key="4">
    <source>
        <dbReference type="SAM" id="Phobius"/>
    </source>
</evidence>
<dbReference type="GO" id="GO:0046872">
    <property type="term" value="F:metal ion binding"/>
    <property type="evidence" value="ECO:0007669"/>
    <property type="project" value="UniProtKB-KW"/>
</dbReference>
<dbReference type="Gene3D" id="2.60.40.1180">
    <property type="entry name" value="Golgi alpha-mannosidase II"/>
    <property type="match status" value="1"/>
</dbReference>
<dbReference type="InterPro" id="IPR013780">
    <property type="entry name" value="Glyco_hydro_b"/>
</dbReference>
<dbReference type="PANTHER" id="PTHR10357:SF215">
    <property type="entry name" value="ALPHA-AMYLASE 1"/>
    <property type="match status" value="1"/>
</dbReference>
<feature type="chain" id="PRO_5039555999" evidence="5">
    <location>
        <begin position="24"/>
        <end position="484"/>
    </location>
</feature>
<dbReference type="AlphaFoldDB" id="A0A927HEA6"/>
<keyword evidence="4" id="KW-1133">Transmembrane helix</keyword>
<dbReference type="InterPro" id="IPR054174">
    <property type="entry name" value="Alpha-amylase-like_C"/>
</dbReference>
<dbReference type="Pfam" id="PF00128">
    <property type="entry name" value="Alpha-amylase"/>
    <property type="match status" value="1"/>
</dbReference>
<evidence type="ECO:0000256" key="1">
    <source>
        <dbReference type="ARBA" id="ARBA00001913"/>
    </source>
</evidence>
<dbReference type="InterPro" id="IPR017853">
    <property type="entry name" value="GH"/>
</dbReference>
<feature type="transmembrane region" description="Helical" evidence="4">
    <location>
        <begin position="456"/>
        <end position="477"/>
    </location>
</feature>
<dbReference type="Proteomes" id="UP000602076">
    <property type="component" value="Unassembled WGS sequence"/>
</dbReference>
<evidence type="ECO:0000256" key="2">
    <source>
        <dbReference type="ARBA" id="ARBA00022723"/>
    </source>
</evidence>
<gene>
    <name evidence="7" type="ORF">IEO70_18410</name>
</gene>